<comment type="caution">
    <text evidence="1">The sequence shown here is derived from an EMBL/GenBank/DDBJ whole genome shotgun (WGS) entry which is preliminary data.</text>
</comment>
<dbReference type="Proteomes" id="UP000535276">
    <property type="component" value="Unassembled WGS sequence"/>
</dbReference>
<protein>
    <submittedName>
        <fullName evidence="1">Uncharacterized protein</fullName>
    </submittedName>
</protein>
<evidence type="ECO:0000313" key="1">
    <source>
        <dbReference type="EMBL" id="NYJ11136.1"/>
    </source>
</evidence>
<dbReference type="InterPro" id="IPR046723">
    <property type="entry name" value="DUF6615"/>
</dbReference>
<accession>A0A7Z0IXV0</accession>
<proteinExistence type="predicted"/>
<dbReference type="Pfam" id="PF20320">
    <property type="entry name" value="DUF6615"/>
    <property type="match status" value="1"/>
</dbReference>
<reference evidence="1 2" key="1">
    <citation type="submission" date="2020-07" db="EMBL/GenBank/DDBJ databases">
        <title>Genomic Encyclopedia of Type Strains, Phase IV (KMG-V): Genome sequencing to study the core and pangenomes of soil and plant-associated prokaryotes.</title>
        <authorList>
            <person name="Whitman W."/>
        </authorList>
    </citation>
    <scope>NUCLEOTIDE SEQUENCE [LARGE SCALE GENOMIC DNA]</scope>
    <source>
        <strain evidence="1 2">SEMIA 4052</strain>
    </source>
</reference>
<gene>
    <name evidence="1" type="ORF">GGI64_002187</name>
</gene>
<sequence>MANLNLCQTFLELGDLVSRNLELAYGSHISYGEETITESILLQIWSRHSAIINIETFSKPREAMNGADWEWHLIGRSYTLKMRIQAKRLAKNGMQIKRLFSQKAKTAPHPQIDMLLADATLQGLLPVYCFYSAQTARSTWKAASLPPDYQAGCLVGIASDIKTRGSKYFYSIEQVSVPWHFLVCEKLSQASPFPSVAFLNGQIDTSATLSKAHEPYLVSTEAPEDPDARHGYEIRELLDLPIDYQPAPVIGRVSIDCRQLDTTDRD</sequence>
<dbReference type="AlphaFoldDB" id="A0A7Z0IXV0"/>
<dbReference type="RefSeq" id="WP_179611445.1">
    <property type="nucleotide sequence ID" value="NZ_JACBZV010000003.1"/>
</dbReference>
<organism evidence="1 2">
    <name type="scientific">Rhizobium leguminosarum</name>
    <dbReference type="NCBI Taxonomy" id="384"/>
    <lineage>
        <taxon>Bacteria</taxon>
        <taxon>Pseudomonadati</taxon>
        <taxon>Pseudomonadota</taxon>
        <taxon>Alphaproteobacteria</taxon>
        <taxon>Hyphomicrobiales</taxon>
        <taxon>Rhizobiaceae</taxon>
        <taxon>Rhizobium/Agrobacterium group</taxon>
        <taxon>Rhizobium</taxon>
    </lineage>
</organism>
<evidence type="ECO:0000313" key="2">
    <source>
        <dbReference type="Proteomes" id="UP000535276"/>
    </source>
</evidence>
<name>A0A7Z0IXV0_RHILE</name>
<dbReference type="EMBL" id="JACBZV010000003">
    <property type="protein sequence ID" value="NYJ11136.1"/>
    <property type="molecule type" value="Genomic_DNA"/>
</dbReference>